<protein>
    <submittedName>
        <fullName evidence="2">Uncharacterized protein</fullName>
    </submittedName>
</protein>
<feature type="signal peptide" evidence="1">
    <location>
        <begin position="1"/>
        <end position="27"/>
    </location>
</feature>
<evidence type="ECO:0000256" key="1">
    <source>
        <dbReference type="SAM" id="SignalP"/>
    </source>
</evidence>
<evidence type="ECO:0000313" key="2">
    <source>
        <dbReference type="EMBL" id="KJA22573.1"/>
    </source>
</evidence>
<keyword evidence="3" id="KW-1185">Reference proteome</keyword>
<name>A0A0D2MG32_HYPSF</name>
<reference evidence="3" key="1">
    <citation type="submission" date="2014-04" db="EMBL/GenBank/DDBJ databases">
        <title>Evolutionary Origins and Diversification of the Mycorrhizal Mutualists.</title>
        <authorList>
            <consortium name="DOE Joint Genome Institute"/>
            <consortium name="Mycorrhizal Genomics Consortium"/>
            <person name="Kohler A."/>
            <person name="Kuo A."/>
            <person name="Nagy L.G."/>
            <person name="Floudas D."/>
            <person name="Copeland A."/>
            <person name="Barry K.W."/>
            <person name="Cichocki N."/>
            <person name="Veneault-Fourrey C."/>
            <person name="LaButti K."/>
            <person name="Lindquist E.A."/>
            <person name="Lipzen A."/>
            <person name="Lundell T."/>
            <person name="Morin E."/>
            <person name="Murat C."/>
            <person name="Riley R."/>
            <person name="Ohm R."/>
            <person name="Sun H."/>
            <person name="Tunlid A."/>
            <person name="Henrissat B."/>
            <person name="Grigoriev I.V."/>
            <person name="Hibbett D.S."/>
            <person name="Martin F."/>
        </authorList>
    </citation>
    <scope>NUCLEOTIDE SEQUENCE [LARGE SCALE GENOMIC DNA]</scope>
    <source>
        <strain evidence="3">FD-334 SS-4</strain>
    </source>
</reference>
<gene>
    <name evidence="2" type="ORF">HYPSUDRAFT_202135</name>
</gene>
<dbReference type="OrthoDB" id="3061131at2759"/>
<dbReference type="Proteomes" id="UP000054270">
    <property type="component" value="Unassembled WGS sequence"/>
</dbReference>
<feature type="chain" id="PRO_5002258780" evidence="1">
    <location>
        <begin position="28"/>
        <end position="211"/>
    </location>
</feature>
<sequence>MLSTLRRLTILALALVSLVVNPKPVNGAAVTLFYVSAPTPTTSIHAGPTASVEESVTRIASAIGPGDSGMTRYEVQIIQSKLALHFQDTTITYISEPATQTLTMEQGASQIYVSVPPSVKSLENGRIAYVGYKSNCTIDIDENTGACREEDETPQISTDTSNFITQTSTTTYSGVLVPLATLTTSRAGKIESGLTLTISIIATLTLMSIVV</sequence>
<proteinExistence type="predicted"/>
<dbReference type="AlphaFoldDB" id="A0A0D2MG32"/>
<organism evidence="2 3">
    <name type="scientific">Hypholoma sublateritium (strain FD-334 SS-4)</name>
    <dbReference type="NCBI Taxonomy" id="945553"/>
    <lineage>
        <taxon>Eukaryota</taxon>
        <taxon>Fungi</taxon>
        <taxon>Dikarya</taxon>
        <taxon>Basidiomycota</taxon>
        <taxon>Agaricomycotina</taxon>
        <taxon>Agaricomycetes</taxon>
        <taxon>Agaricomycetidae</taxon>
        <taxon>Agaricales</taxon>
        <taxon>Agaricineae</taxon>
        <taxon>Strophariaceae</taxon>
        <taxon>Hypholoma</taxon>
    </lineage>
</organism>
<dbReference type="EMBL" id="KN817549">
    <property type="protein sequence ID" value="KJA22573.1"/>
    <property type="molecule type" value="Genomic_DNA"/>
</dbReference>
<evidence type="ECO:0000313" key="3">
    <source>
        <dbReference type="Proteomes" id="UP000054270"/>
    </source>
</evidence>
<keyword evidence="1" id="KW-0732">Signal</keyword>
<accession>A0A0D2MG32</accession>